<evidence type="ECO:0000259" key="2">
    <source>
        <dbReference type="PROSITE" id="PS50042"/>
    </source>
</evidence>
<dbReference type="PANTHER" id="PTHR23011">
    <property type="entry name" value="CYCLIC NUCLEOTIDE-BINDING DOMAIN CONTAINING PROTEIN"/>
    <property type="match status" value="1"/>
</dbReference>
<gene>
    <name evidence="3" type="ORF">LGLO00237_LOCUS7797</name>
</gene>
<feature type="region of interest" description="Disordered" evidence="1">
    <location>
        <begin position="936"/>
        <end position="1037"/>
    </location>
</feature>
<name>A0A7S4DL70_9EUKA</name>
<feature type="domain" description="Cyclic nucleotide-binding" evidence="2">
    <location>
        <begin position="327"/>
        <end position="433"/>
    </location>
</feature>
<dbReference type="PANTHER" id="PTHR23011:SF28">
    <property type="entry name" value="CYCLIC NUCLEOTIDE-BINDING DOMAIN CONTAINING PROTEIN"/>
    <property type="match status" value="1"/>
</dbReference>
<dbReference type="SMART" id="SM00100">
    <property type="entry name" value="cNMP"/>
    <property type="match status" value="2"/>
</dbReference>
<dbReference type="Gene3D" id="2.60.120.10">
    <property type="entry name" value="Jelly Rolls"/>
    <property type="match status" value="2"/>
</dbReference>
<organism evidence="3">
    <name type="scientific">Lotharella globosa</name>
    <dbReference type="NCBI Taxonomy" id="91324"/>
    <lineage>
        <taxon>Eukaryota</taxon>
        <taxon>Sar</taxon>
        <taxon>Rhizaria</taxon>
        <taxon>Cercozoa</taxon>
        <taxon>Chlorarachniophyceae</taxon>
        <taxon>Lotharella</taxon>
    </lineage>
</organism>
<feature type="compositionally biased region" description="Low complexity" evidence="1">
    <location>
        <begin position="984"/>
        <end position="993"/>
    </location>
</feature>
<protein>
    <recommendedName>
        <fullName evidence="2">Cyclic nucleotide-binding domain-containing protein</fullName>
    </recommendedName>
</protein>
<feature type="domain" description="Cyclic nucleotide-binding" evidence="2">
    <location>
        <begin position="457"/>
        <end position="600"/>
    </location>
</feature>
<dbReference type="Pfam" id="PF00027">
    <property type="entry name" value="cNMP_binding"/>
    <property type="match status" value="1"/>
</dbReference>
<feature type="region of interest" description="Disordered" evidence="1">
    <location>
        <begin position="795"/>
        <end position="827"/>
    </location>
</feature>
<dbReference type="InterPro" id="IPR014710">
    <property type="entry name" value="RmlC-like_jellyroll"/>
</dbReference>
<dbReference type="CDD" id="cd00038">
    <property type="entry name" value="CAP_ED"/>
    <property type="match status" value="2"/>
</dbReference>
<dbReference type="AlphaFoldDB" id="A0A7S4DL70"/>
<dbReference type="SUPFAM" id="SSF51206">
    <property type="entry name" value="cAMP-binding domain-like"/>
    <property type="match status" value="2"/>
</dbReference>
<sequence>MEGAAALKQLVPTNDKEQPRLHFTNTRMYQWNNVSRQVALNIINVEKTMVAATEEQERDLGFHNRAKEPRERNPLHSKASRLIKKLYLNWKANKARIHEALNADLKIGDEVPEYLVGVNEEPIQEPGRPKRCYAAIGLGTKTIFLGKFQKLLEGWRYVKFAWKEGIDQGITKKVLGLRLQTPENNLQSAAIIEDAVEDLEFERYVLQTDQVLHVESARLMTAKPLDFHREVFAAMGAPPVEKSELGKLIGEKLDVPYRRKDCLPQGVRLWDTEHELKHLTFGPKKIFRQAVSADVYKKWEDTMKMPANLRTPESISFAVSYLKNIPFFRRLHDNTLKKFCKHLKLSKYGKGHMIYMQGATSNLVYLVVDGWVEMKVQRPCGFWYIATNLYSGEIFGEAPLIGNTRRKRQAFAIARDPDTLLLRIDVELYSELLAEEDINGGGTQGDHPENLRTTFPIFSGISDEMANTLSAIGRERNFSRSSILVKEGTNPESVFFIKKGFCDAIKPVRPTLASTNKMLVSIRQLKPGDYFGGLLYQTLDMIKTEDEEDSKKMEDSKATETDMIIKSLGKHLNNPVPYNVVSLTEVQVLEINVLDFLKILKNGKILKSMMATMEGYDMDGEEVRRRIKKEKNWKDFCKKTMKDAKTLCEDVKYAKNFYKRRHLYQSEHIENAQKRWEKQASSPLYSPKIPKGMAEEVDGFLLKLSCLNGETPQRPTSKFVLPQDAQMGENVKVLSQHTGKMFEVKVPAGWGPGMEMDVVDTTFEDTDFKVTDWFLNQHKTAPHKTPNFKRFFSSTFKPDDAKNKLASPPPPRKTKNSPTLSFADLGKGDAPMKLSKAEAYYANQTDSARLLKLSQELEKTAKRKNRDTTVALLMRMYSIHYHRGHYEQAEKCLERGRREIKESHDHDTPEAKKALRNIEMLIANVEEKIYALGENDSPEVSKPRKNSKLRTASFSGMQKTRLGMGRERCEPGALGKLISRLSQRRTAQSATSRSETRRSNESPLQTAGRSISGHRHPRAASRSTRTSATTTSRHPSQ</sequence>
<dbReference type="PROSITE" id="PS50042">
    <property type="entry name" value="CNMP_BINDING_3"/>
    <property type="match status" value="2"/>
</dbReference>
<dbReference type="InterPro" id="IPR000595">
    <property type="entry name" value="cNMP-bd_dom"/>
</dbReference>
<dbReference type="EMBL" id="HBIV01010373">
    <property type="protein sequence ID" value="CAE0655867.1"/>
    <property type="molecule type" value="Transcribed_RNA"/>
</dbReference>
<proteinExistence type="predicted"/>
<feature type="compositionally biased region" description="Low complexity" evidence="1">
    <location>
        <begin position="1020"/>
        <end position="1037"/>
    </location>
</feature>
<evidence type="ECO:0000313" key="3">
    <source>
        <dbReference type="EMBL" id="CAE0655867.1"/>
    </source>
</evidence>
<dbReference type="InterPro" id="IPR018490">
    <property type="entry name" value="cNMP-bd_dom_sf"/>
</dbReference>
<accession>A0A7S4DL70</accession>
<feature type="compositionally biased region" description="Polar residues" evidence="1">
    <location>
        <begin position="949"/>
        <end position="958"/>
    </location>
</feature>
<reference evidence="3" key="1">
    <citation type="submission" date="2021-01" db="EMBL/GenBank/DDBJ databases">
        <authorList>
            <person name="Corre E."/>
            <person name="Pelletier E."/>
            <person name="Niang G."/>
            <person name="Scheremetjew M."/>
            <person name="Finn R."/>
            <person name="Kale V."/>
            <person name="Holt S."/>
            <person name="Cochrane G."/>
            <person name="Meng A."/>
            <person name="Brown T."/>
            <person name="Cohen L."/>
        </authorList>
    </citation>
    <scope>NUCLEOTIDE SEQUENCE</scope>
    <source>
        <strain evidence="3">CCCM811</strain>
    </source>
</reference>
<evidence type="ECO:0000256" key="1">
    <source>
        <dbReference type="SAM" id="MobiDB-lite"/>
    </source>
</evidence>